<reference evidence="2 3" key="1">
    <citation type="submission" date="2024-02" db="EMBL/GenBank/DDBJ databases">
        <title>Genome sequence of Aquincola sp. MAHUQ-54.</title>
        <authorList>
            <person name="Huq M.A."/>
        </authorList>
    </citation>
    <scope>NUCLEOTIDE SEQUENCE [LARGE SCALE GENOMIC DNA]</scope>
    <source>
        <strain evidence="2 3">MAHUQ-54</strain>
    </source>
</reference>
<gene>
    <name evidence="2" type="ORF">V4F39_03665</name>
</gene>
<sequence length="381" mass="42151">MPVPLYQCLIFGKPTLQQFEALNATIMKSMEDFGLKLGDHFTITDGYGDHFVETTPAVALFFGAPGATFPEHANLLRLSIPVIPLVSHLHNVSAELPECLWPINALALNTGDSNLVKPAGSALQCLGLLPAQRRVFVSYRRSDSRDAAVQLFEELSARQFDVFLDTHSVGVAKNFQAMLWHRLCDSDVVVMLDTPGFFDSRWTRAEWGRATDKHISMLQVLWPGHKPSRFSALATPLQLDEDDLVDKCFTDAVVEAIALRVEVLRSKSVAVRHANIAGHLRSSIERLGGKVEGVGQRRTILLNMPSGAPLVAHPSVGVPTAVTLHEAVREGDERPAVVVYDHVGLSDDWMTHLEWLGTNFKPVKWIRSRQAGWDLSELEGI</sequence>
<evidence type="ECO:0000313" key="2">
    <source>
        <dbReference type="EMBL" id="MEF7612996.1"/>
    </source>
</evidence>
<evidence type="ECO:0000313" key="3">
    <source>
        <dbReference type="Proteomes" id="UP001336250"/>
    </source>
</evidence>
<dbReference type="RefSeq" id="WP_332287911.1">
    <property type="nucleotide sequence ID" value="NZ_JAZIBG010000009.1"/>
</dbReference>
<protein>
    <submittedName>
        <fullName evidence="2">Toll/interleukin-1 receptor domain-containing protein</fullName>
    </submittedName>
</protein>
<organism evidence="2 3">
    <name type="scientific">Aquincola agrisoli</name>
    <dbReference type="NCBI Taxonomy" id="3119538"/>
    <lineage>
        <taxon>Bacteria</taxon>
        <taxon>Pseudomonadati</taxon>
        <taxon>Pseudomonadota</taxon>
        <taxon>Betaproteobacteria</taxon>
        <taxon>Burkholderiales</taxon>
        <taxon>Sphaerotilaceae</taxon>
        <taxon>Aquincola</taxon>
    </lineage>
</organism>
<dbReference type="Gene3D" id="3.40.50.10140">
    <property type="entry name" value="Toll/interleukin-1 receptor homology (TIR) domain"/>
    <property type="match status" value="1"/>
</dbReference>
<dbReference type="SUPFAM" id="SSF52200">
    <property type="entry name" value="Toll/Interleukin receptor TIR domain"/>
    <property type="match status" value="1"/>
</dbReference>
<dbReference type="Proteomes" id="UP001336250">
    <property type="component" value="Unassembled WGS sequence"/>
</dbReference>
<dbReference type="Pfam" id="PF13676">
    <property type="entry name" value="TIR_2"/>
    <property type="match status" value="1"/>
</dbReference>
<dbReference type="InterPro" id="IPR000157">
    <property type="entry name" value="TIR_dom"/>
</dbReference>
<proteinExistence type="predicted"/>
<dbReference type="EMBL" id="JAZIBG010000009">
    <property type="protein sequence ID" value="MEF7612996.1"/>
    <property type="molecule type" value="Genomic_DNA"/>
</dbReference>
<keyword evidence="2" id="KW-0675">Receptor</keyword>
<dbReference type="InterPro" id="IPR035897">
    <property type="entry name" value="Toll_tir_struct_dom_sf"/>
</dbReference>
<evidence type="ECO:0000259" key="1">
    <source>
        <dbReference type="Pfam" id="PF13676"/>
    </source>
</evidence>
<accession>A0AAW9Q6A9</accession>
<feature type="domain" description="TIR" evidence="1">
    <location>
        <begin position="135"/>
        <end position="223"/>
    </location>
</feature>
<dbReference type="AlphaFoldDB" id="A0AAW9Q6A9"/>
<dbReference type="GO" id="GO:0007165">
    <property type="term" value="P:signal transduction"/>
    <property type="evidence" value="ECO:0007669"/>
    <property type="project" value="InterPro"/>
</dbReference>
<comment type="caution">
    <text evidence="2">The sequence shown here is derived from an EMBL/GenBank/DDBJ whole genome shotgun (WGS) entry which is preliminary data.</text>
</comment>
<name>A0AAW9Q6A9_9BURK</name>
<keyword evidence="3" id="KW-1185">Reference proteome</keyword>